<evidence type="ECO:0000313" key="2">
    <source>
        <dbReference type="EMBL" id="CAH2220851.1"/>
    </source>
</evidence>
<accession>A0AAD1QZI7</accession>
<protein>
    <submittedName>
        <fullName evidence="2">Uncharacterized protein</fullName>
    </submittedName>
</protein>
<feature type="non-terminal residue" evidence="2">
    <location>
        <position position="1"/>
    </location>
</feature>
<evidence type="ECO:0000256" key="1">
    <source>
        <dbReference type="SAM" id="MobiDB-lite"/>
    </source>
</evidence>
<reference evidence="2" key="1">
    <citation type="submission" date="2022-03" db="EMBL/GenBank/DDBJ databases">
        <authorList>
            <person name="Alioto T."/>
            <person name="Alioto T."/>
            <person name="Gomez Garrido J."/>
        </authorList>
    </citation>
    <scope>NUCLEOTIDE SEQUENCE</scope>
</reference>
<evidence type="ECO:0000313" key="3">
    <source>
        <dbReference type="Proteomes" id="UP001295444"/>
    </source>
</evidence>
<organism evidence="2 3">
    <name type="scientific">Pelobates cultripes</name>
    <name type="common">Western spadefoot toad</name>
    <dbReference type="NCBI Taxonomy" id="61616"/>
    <lineage>
        <taxon>Eukaryota</taxon>
        <taxon>Metazoa</taxon>
        <taxon>Chordata</taxon>
        <taxon>Craniata</taxon>
        <taxon>Vertebrata</taxon>
        <taxon>Euteleostomi</taxon>
        <taxon>Amphibia</taxon>
        <taxon>Batrachia</taxon>
        <taxon>Anura</taxon>
        <taxon>Pelobatoidea</taxon>
        <taxon>Pelobatidae</taxon>
        <taxon>Pelobates</taxon>
    </lineage>
</organism>
<keyword evidence="3" id="KW-1185">Reference proteome</keyword>
<dbReference type="EMBL" id="OW240912">
    <property type="protein sequence ID" value="CAH2220851.1"/>
    <property type="molecule type" value="Genomic_DNA"/>
</dbReference>
<feature type="region of interest" description="Disordered" evidence="1">
    <location>
        <begin position="45"/>
        <end position="82"/>
    </location>
</feature>
<name>A0AAD1QZI7_PELCU</name>
<gene>
    <name evidence="2" type="ORF">PECUL_23A024635</name>
</gene>
<dbReference type="AlphaFoldDB" id="A0AAD1QZI7"/>
<dbReference type="Proteomes" id="UP001295444">
    <property type="component" value="Chromosome 01"/>
</dbReference>
<proteinExistence type="predicted"/>
<sequence>RGQWLPAAALPGSILGNEAVGRLQIRKFVQSVASEHYRCKQVPCKTAKHSARERETTVHSGNEQESDERSGRKQGTATCSGHEQVCSASPEWLLKLLDIWLVQPGPRIQPKRLVRELGTSASASGSGSNSGILG</sequence>